<gene>
    <name evidence="2" type="ORF">ALO70_100643</name>
</gene>
<dbReference type="InterPro" id="IPR038314">
    <property type="entry name" value="T6SS_sf"/>
</dbReference>
<keyword evidence="1" id="KW-0732">Signal</keyword>
<dbReference type="Pfam" id="PF16695">
    <property type="entry name" value="Tai4"/>
    <property type="match status" value="1"/>
</dbReference>
<dbReference type="InterPro" id="IPR032032">
    <property type="entry name" value="Tai4"/>
</dbReference>
<reference evidence="2 3" key="1">
    <citation type="submission" date="2015-09" db="EMBL/GenBank/DDBJ databases">
        <title>Genome announcement of multiple Pseudomonas syringae strains.</title>
        <authorList>
            <person name="Thakur S."/>
            <person name="Wang P.W."/>
            <person name="Gong Y."/>
            <person name="Weir B.S."/>
            <person name="Guttman D.S."/>
        </authorList>
    </citation>
    <scope>NUCLEOTIDE SEQUENCE [LARGE SCALE GENOMIC DNA]</scope>
    <source>
        <strain evidence="2 3">ICMP4455</strain>
    </source>
</reference>
<feature type="signal peptide" evidence="1">
    <location>
        <begin position="1"/>
        <end position="42"/>
    </location>
</feature>
<name>A0A0P9RJU3_PSEA0</name>
<dbReference type="Proteomes" id="UP000050490">
    <property type="component" value="Unassembled WGS sequence"/>
</dbReference>
<organism evidence="2 3">
    <name type="scientific">Pseudomonas amygdali pv. eriobotryae</name>
    <dbReference type="NCBI Taxonomy" id="129137"/>
    <lineage>
        <taxon>Bacteria</taxon>
        <taxon>Pseudomonadati</taxon>
        <taxon>Pseudomonadota</taxon>
        <taxon>Gammaproteobacteria</taxon>
        <taxon>Pseudomonadales</taxon>
        <taxon>Pseudomonadaceae</taxon>
        <taxon>Pseudomonas</taxon>
        <taxon>Pseudomonas amygdali</taxon>
    </lineage>
</organism>
<proteinExistence type="predicted"/>
<accession>A0A0P9RJU3</accession>
<dbReference type="PATRIC" id="fig|129137.4.peg.805"/>
<dbReference type="EMBL" id="LJQI01000013">
    <property type="protein sequence ID" value="KPX38526.1"/>
    <property type="molecule type" value="Genomic_DNA"/>
</dbReference>
<evidence type="ECO:0000256" key="1">
    <source>
        <dbReference type="SAM" id="SignalP"/>
    </source>
</evidence>
<comment type="caution">
    <text evidence="2">The sequence shown here is derived from an EMBL/GenBank/DDBJ whole genome shotgun (WGS) entry which is preliminary data.</text>
</comment>
<evidence type="ECO:0000313" key="2">
    <source>
        <dbReference type="EMBL" id="KPX38526.1"/>
    </source>
</evidence>
<feature type="chain" id="PRO_5006167235" evidence="1">
    <location>
        <begin position="43"/>
        <end position="167"/>
    </location>
</feature>
<dbReference type="AlphaFoldDB" id="A0A0P9RJU3"/>
<evidence type="ECO:0000313" key="3">
    <source>
        <dbReference type="Proteomes" id="UP000050490"/>
    </source>
</evidence>
<dbReference type="Gene3D" id="1.20.120.1620">
    <property type="match status" value="1"/>
</dbReference>
<protein>
    <submittedName>
        <fullName evidence="2">Putative immunity protein</fullName>
    </submittedName>
</protein>
<sequence>MQHTPTCRTTNNIHIHREVRRMKSCLTALTASLVLTTSNSFAYTPISSPEGMYRTFEKNYKDMALATCITTAYKYDVNVGIDAGSSVSAMRDWTYYDMEKSPLAVKALVEKYLVRDYTNPLAESQIKGIKFDLLKCLDMYHSKELDALTKKVVTDPNHTYMQNIKKP</sequence>